<dbReference type="CDD" id="cd07043">
    <property type="entry name" value="STAS_anti-anti-sigma_factors"/>
    <property type="match status" value="1"/>
</dbReference>
<dbReference type="InterPro" id="IPR058548">
    <property type="entry name" value="MlaB-like_STAS"/>
</dbReference>
<dbReference type="Pfam" id="PF13466">
    <property type="entry name" value="STAS_2"/>
    <property type="match status" value="1"/>
</dbReference>
<reference evidence="3 4" key="1">
    <citation type="submission" date="2021-01" db="EMBL/GenBank/DDBJ databases">
        <title>Whole genome shotgun sequence of Microbispora corallina NBRC 16416.</title>
        <authorList>
            <person name="Komaki H."/>
            <person name="Tamura T."/>
        </authorList>
    </citation>
    <scope>NUCLEOTIDE SEQUENCE [LARGE SCALE GENOMIC DNA]</scope>
    <source>
        <strain evidence="3 4">NBRC 16416</strain>
    </source>
</reference>
<gene>
    <name evidence="3" type="ORF">Mco01_67600</name>
</gene>
<accession>A0ABQ4G9K5</accession>
<dbReference type="Proteomes" id="UP000603904">
    <property type="component" value="Unassembled WGS sequence"/>
</dbReference>
<dbReference type="PROSITE" id="PS50801">
    <property type="entry name" value="STAS"/>
    <property type="match status" value="1"/>
</dbReference>
<comment type="caution">
    <text evidence="3">The sequence shown here is derived from an EMBL/GenBank/DDBJ whole genome shotgun (WGS) entry which is preliminary data.</text>
</comment>
<protein>
    <recommendedName>
        <fullName evidence="2">STAS domain-containing protein</fullName>
    </recommendedName>
</protein>
<dbReference type="PANTHER" id="PTHR33495">
    <property type="entry name" value="ANTI-SIGMA FACTOR ANTAGONIST TM_1081-RELATED-RELATED"/>
    <property type="match status" value="1"/>
</dbReference>
<dbReference type="InterPro" id="IPR036513">
    <property type="entry name" value="STAS_dom_sf"/>
</dbReference>
<evidence type="ECO:0000259" key="2">
    <source>
        <dbReference type="PROSITE" id="PS50801"/>
    </source>
</evidence>
<dbReference type="Gene3D" id="3.30.750.24">
    <property type="entry name" value="STAS domain"/>
    <property type="match status" value="1"/>
</dbReference>
<evidence type="ECO:0000313" key="4">
    <source>
        <dbReference type="Proteomes" id="UP000603904"/>
    </source>
</evidence>
<dbReference type="InterPro" id="IPR002645">
    <property type="entry name" value="STAS_dom"/>
</dbReference>
<dbReference type="PANTHER" id="PTHR33495:SF2">
    <property type="entry name" value="ANTI-SIGMA FACTOR ANTAGONIST TM_1081-RELATED"/>
    <property type="match status" value="1"/>
</dbReference>
<evidence type="ECO:0000256" key="1">
    <source>
        <dbReference type="SAM" id="MobiDB-lite"/>
    </source>
</evidence>
<sequence length="141" mass="15126">MLRIQITSAEPALTVALSGDLDMAEVPEFRAFLTRTLAVHPPGHVRVDLAEVGFLDCAGARSLLWADARVREWGGTATFARPSQPVLRLLRLLELDRTLLLRGGDAATPTPAPTAVPRPVPRPVPTPAPTAAGREVRPGRD</sequence>
<feature type="domain" description="STAS" evidence="2">
    <location>
        <begin position="2"/>
        <end position="99"/>
    </location>
</feature>
<proteinExistence type="predicted"/>
<dbReference type="EMBL" id="BOOC01000044">
    <property type="protein sequence ID" value="GIH43760.1"/>
    <property type="molecule type" value="Genomic_DNA"/>
</dbReference>
<evidence type="ECO:0000313" key="3">
    <source>
        <dbReference type="EMBL" id="GIH43760.1"/>
    </source>
</evidence>
<name>A0ABQ4G9K5_9ACTN</name>
<keyword evidence="4" id="KW-1185">Reference proteome</keyword>
<feature type="compositionally biased region" description="Pro residues" evidence="1">
    <location>
        <begin position="110"/>
        <end position="128"/>
    </location>
</feature>
<feature type="region of interest" description="Disordered" evidence="1">
    <location>
        <begin position="103"/>
        <end position="141"/>
    </location>
</feature>
<dbReference type="RefSeq" id="WP_204060820.1">
    <property type="nucleotide sequence ID" value="NZ_BAAAGP010000035.1"/>
</dbReference>
<organism evidence="3 4">
    <name type="scientific">Microbispora corallina</name>
    <dbReference type="NCBI Taxonomy" id="83302"/>
    <lineage>
        <taxon>Bacteria</taxon>
        <taxon>Bacillati</taxon>
        <taxon>Actinomycetota</taxon>
        <taxon>Actinomycetes</taxon>
        <taxon>Streptosporangiales</taxon>
        <taxon>Streptosporangiaceae</taxon>
        <taxon>Microbispora</taxon>
    </lineage>
</organism>
<dbReference type="SUPFAM" id="SSF52091">
    <property type="entry name" value="SpoIIaa-like"/>
    <property type="match status" value="1"/>
</dbReference>